<comment type="function">
    <text evidence="8">Part of the MsrPQ system that repairs oxidized periplasmic proteins containing methionine sulfoxide residues (Met-O), using respiratory chain electrons. Thus protects these proteins from oxidative-stress damage caused by reactive species of oxygen and chlorine generated by the host defense mechanisms. MsrPQ is essential for the maintenance of envelope integrity under bleach stress, rescuing a wide series of structurally unrelated periplasmic proteins from methionine oxidation. MsrQ provides electrons for reduction to the reductase catalytic subunit MsrP, using the quinone pool of the respiratory chain.</text>
</comment>
<comment type="subcellular location">
    <subcellularLocation>
        <location evidence="8">Cell membrane</location>
        <topology evidence="8">Multi-pass membrane protein</topology>
    </subcellularLocation>
    <subcellularLocation>
        <location evidence="1">Membrane</location>
        <topology evidence="1">Multi-pass membrane protein</topology>
    </subcellularLocation>
</comment>
<sequence>MRGFWDREEKPYVIALLLTPILWMIYALFSGRYFPDPGKVLMIDSGVWACVFIVAVLCMSPATKYLRLRFLSRYRRIVGLLAFSYALFHLLVYLVLFAGLSVEWIVSDLLEKPYIYAGVSSLLILIALAITSTKKMMKRLGKNWKKLHQCVYIAAACVVAHLWWQVRSDITIALAVSAFIVPLLLLRIWQSPTFQKYFK</sequence>
<feature type="transmembrane region" description="Helical" evidence="8">
    <location>
        <begin position="144"/>
        <end position="164"/>
    </location>
</feature>
<keyword evidence="8" id="KW-0285">Flavoprotein</keyword>
<keyword evidence="2 8" id="KW-0813">Transport</keyword>
<evidence type="ECO:0000256" key="7">
    <source>
        <dbReference type="ARBA" id="ARBA00023136"/>
    </source>
</evidence>
<keyword evidence="11" id="KW-1185">Reference proteome</keyword>
<comment type="caution">
    <text evidence="10">The sequence shown here is derived from an EMBL/GenBank/DDBJ whole genome shotgun (WGS) entry which is preliminary data.</text>
</comment>
<keyword evidence="7 8" id="KW-0472">Membrane</keyword>
<evidence type="ECO:0000256" key="1">
    <source>
        <dbReference type="ARBA" id="ARBA00004141"/>
    </source>
</evidence>
<keyword evidence="4 8" id="KW-0812">Transmembrane</keyword>
<gene>
    <name evidence="8" type="primary">msrQ</name>
    <name evidence="10" type="ORF">OFY17_00005</name>
</gene>
<feature type="transmembrane region" description="Helical" evidence="8">
    <location>
        <begin position="78"/>
        <end position="102"/>
    </location>
</feature>
<protein>
    <recommendedName>
        <fullName evidence="8">Protein-methionine-sulfoxide reductase heme-binding subunit MsrQ</fullName>
    </recommendedName>
    <alternativeName>
        <fullName evidence="8">Flavocytochrome MsrQ</fullName>
    </alternativeName>
</protein>
<dbReference type="InterPro" id="IPR022837">
    <property type="entry name" value="MsrQ-like"/>
</dbReference>
<reference evidence="10 11" key="1">
    <citation type="submission" date="2022-10" db="EMBL/GenBank/DDBJ databases">
        <title>Marinomonas transparenta sp. nov. and Marinomonas sargassi sp. nov., isolated from marine alga (Sargassum natans (L.) Gaillon).</title>
        <authorList>
            <person name="Wang Y."/>
        </authorList>
    </citation>
    <scope>NUCLEOTIDE SEQUENCE [LARGE SCALE GENOMIC DNA]</scope>
    <source>
        <strain evidence="10 11">C2222</strain>
    </source>
</reference>
<dbReference type="HAMAP" id="MF_01207">
    <property type="entry name" value="MsrQ"/>
    <property type="match status" value="1"/>
</dbReference>
<feature type="domain" description="Ferric oxidoreductase" evidence="9">
    <location>
        <begin position="46"/>
        <end position="157"/>
    </location>
</feature>
<proteinExistence type="inferred from homology"/>
<feature type="transmembrane region" description="Helical" evidence="8">
    <location>
        <begin position="46"/>
        <end position="66"/>
    </location>
</feature>
<keyword evidence="3 8" id="KW-0349">Heme</keyword>
<feature type="transmembrane region" description="Helical" evidence="8">
    <location>
        <begin position="12"/>
        <end position="34"/>
    </location>
</feature>
<keyword evidence="8" id="KW-0288">FMN</keyword>
<dbReference type="InterPro" id="IPR013130">
    <property type="entry name" value="Fe3_Rdtase_TM_dom"/>
</dbReference>
<comment type="similarity">
    <text evidence="8">Belongs to the MsrQ family.</text>
</comment>
<feature type="transmembrane region" description="Helical" evidence="8">
    <location>
        <begin position="170"/>
        <end position="189"/>
    </location>
</feature>
<dbReference type="Proteomes" id="UP001209713">
    <property type="component" value="Unassembled WGS sequence"/>
</dbReference>
<dbReference type="PANTHER" id="PTHR36964">
    <property type="entry name" value="PROTEIN-METHIONINE-SULFOXIDE REDUCTASE HEME-BINDING SUBUNIT MSRQ"/>
    <property type="match status" value="1"/>
</dbReference>
<keyword evidence="8" id="KW-0249">Electron transport</keyword>
<evidence type="ECO:0000256" key="6">
    <source>
        <dbReference type="ARBA" id="ARBA00023004"/>
    </source>
</evidence>
<evidence type="ECO:0000313" key="11">
    <source>
        <dbReference type="Proteomes" id="UP001209713"/>
    </source>
</evidence>
<dbReference type="Pfam" id="PF01794">
    <property type="entry name" value="Ferric_reduct"/>
    <property type="match status" value="1"/>
</dbReference>
<name>A0ABT2YMY2_9GAMM</name>
<dbReference type="EMBL" id="JAOVZB010000001">
    <property type="protein sequence ID" value="MCV2401254.1"/>
    <property type="molecule type" value="Genomic_DNA"/>
</dbReference>
<comment type="subunit">
    <text evidence="8">Heterodimer of a catalytic subunit (MsrP) and a heme-binding subunit (MsrQ).</text>
</comment>
<keyword evidence="8" id="KW-1003">Cell membrane</keyword>
<accession>A0ABT2YMY2</accession>
<evidence type="ECO:0000313" key="10">
    <source>
        <dbReference type="EMBL" id="MCV2401254.1"/>
    </source>
</evidence>
<evidence type="ECO:0000256" key="5">
    <source>
        <dbReference type="ARBA" id="ARBA00022989"/>
    </source>
</evidence>
<comment type="cofactor">
    <cofactor evidence="8">
        <name>FMN</name>
        <dbReference type="ChEBI" id="CHEBI:58210"/>
    </cofactor>
    <text evidence="8">Binds 1 FMN per subunit.</text>
</comment>
<keyword evidence="5 8" id="KW-1133">Transmembrane helix</keyword>
<organism evidence="10 11">
    <name type="scientific">Marinomonas sargassi</name>
    <dbReference type="NCBI Taxonomy" id="2984494"/>
    <lineage>
        <taxon>Bacteria</taxon>
        <taxon>Pseudomonadati</taxon>
        <taxon>Pseudomonadota</taxon>
        <taxon>Gammaproteobacteria</taxon>
        <taxon>Oceanospirillales</taxon>
        <taxon>Oceanospirillaceae</taxon>
        <taxon>Marinomonas</taxon>
    </lineage>
</organism>
<dbReference type="PANTHER" id="PTHR36964:SF1">
    <property type="entry name" value="PROTEIN-METHIONINE-SULFOXIDE REDUCTASE HEME-BINDING SUBUNIT MSRQ"/>
    <property type="match status" value="1"/>
</dbReference>
<feature type="transmembrane region" description="Helical" evidence="8">
    <location>
        <begin position="114"/>
        <end position="132"/>
    </location>
</feature>
<evidence type="ECO:0000256" key="2">
    <source>
        <dbReference type="ARBA" id="ARBA00022448"/>
    </source>
</evidence>
<keyword evidence="6 8" id="KW-0408">Iron</keyword>
<evidence type="ECO:0000256" key="8">
    <source>
        <dbReference type="HAMAP-Rule" id="MF_01207"/>
    </source>
</evidence>
<evidence type="ECO:0000256" key="3">
    <source>
        <dbReference type="ARBA" id="ARBA00022617"/>
    </source>
</evidence>
<evidence type="ECO:0000256" key="4">
    <source>
        <dbReference type="ARBA" id="ARBA00022692"/>
    </source>
</evidence>
<keyword evidence="8" id="KW-0479">Metal-binding</keyword>
<comment type="cofactor">
    <cofactor evidence="8">
        <name>heme b</name>
        <dbReference type="ChEBI" id="CHEBI:60344"/>
    </cofactor>
    <text evidence="8">Binds 1 heme b (iron(II)-protoporphyrin IX) group per subunit.</text>
</comment>
<evidence type="ECO:0000259" key="9">
    <source>
        <dbReference type="Pfam" id="PF01794"/>
    </source>
</evidence>
<dbReference type="RefSeq" id="WP_263528639.1">
    <property type="nucleotide sequence ID" value="NZ_JAOVZB010000001.1"/>
</dbReference>